<evidence type="ECO:0000256" key="2">
    <source>
        <dbReference type="SAM" id="Phobius"/>
    </source>
</evidence>
<feature type="region of interest" description="Disordered" evidence="1">
    <location>
        <begin position="508"/>
        <end position="552"/>
    </location>
</feature>
<comment type="caution">
    <text evidence="3">The sequence shown here is derived from an EMBL/GenBank/DDBJ whole genome shotgun (WGS) entry which is preliminary data.</text>
</comment>
<dbReference type="RefSeq" id="WP_062659521.1">
    <property type="nucleotide sequence ID" value="NZ_BCSY01000088.1"/>
</dbReference>
<protein>
    <submittedName>
        <fullName evidence="3">Putative membrane protein</fullName>
    </submittedName>
</protein>
<organism evidence="3 4">
    <name type="scientific">Mycolicibacterium canariasense</name>
    <name type="common">Mycobacterium canariasense</name>
    <dbReference type="NCBI Taxonomy" id="228230"/>
    <lineage>
        <taxon>Bacteria</taxon>
        <taxon>Bacillati</taxon>
        <taxon>Actinomycetota</taxon>
        <taxon>Actinomycetes</taxon>
        <taxon>Mycobacteriales</taxon>
        <taxon>Mycobacteriaceae</taxon>
        <taxon>Mycolicibacterium</taxon>
    </lineage>
</organism>
<dbReference type="STRING" id="228230.RMCC_5684"/>
<feature type="transmembrane region" description="Helical" evidence="2">
    <location>
        <begin position="84"/>
        <end position="106"/>
    </location>
</feature>
<evidence type="ECO:0000313" key="3">
    <source>
        <dbReference type="EMBL" id="GAS98719.1"/>
    </source>
</evidence>
<dbReference type="Proteomes" id="UP000069443">
    <property type="component" value="Unassembled WGS sequence"/>
</dbReference>
<keyword evidence="2" id="KW-0472">Membrane</keyword>
<keyword evidence="4" id="KW-1185">Reference proteome</keyword>
<evidence type="ECO:0000256" key="1">
    <source>
        <dbReference type="SAM" id="MobiDB-lite"/>
    </source>
</evidence>
<name>A0A124E341_MYCCR</name>
<proteinExistence type="predicted"/>
<feature type="transmembrane region" description="Helical" evidence="2">
    <location>
        <begin position="235"/>
        <end position="258"/>
    </location>
</feature>
<feature type="transmembrane region" description="Helical" evidence="2">
    <location>
        <begin position="264"/>
        <end position="282"/>
    </location>
</feature>
<feature type="transmembrane region" description="Helical" evidence="2">
    <location>
        <begin position="294"/>
        <end position="319"/>
    </location>
</feature>
<feature type="transmembrane region" description="Helical" evidence="2">
    <location>
        <begin position="339"/>
        <end position="362"/>
    </location>
</feature>
<dbReference type="OrthoDB" id="4641961at2"/>
<feature type="region of interest" description="Disordered" evidence="1">
    <location>
        <begin position="409"/>
        <end position="432"/>
    </location>
</feature>
<feature type="transmembrane region" description="Helical" evidence="2">
    <location>
        <begin position="126"/>
        <end position="147"/>
    </location>
</feature>
<dbReference type="EMBL" id="BCSY01000088">
    <property type="protein sequence ID" value="GAS98719.1"/>
    <property type="molecule type" value="Genomic_DNA"/>
</dbReference>
<keyword evidence="2" id="KW-0812">Transmembrane</keyword>
<feature type="transmembrane region" description="Helical" evidence="2">
    <location>
        <begin position="36"/>
        <end position="64"/>
    </location>
</feature>
<keyword evidence="2" id="KW-1133">Transmembrane helix</keyword>
<reference evidence="4" key="2">
    <citation type="submission" date="2016-02" db="EMBL/GenBank/DDBJ databases">
        <title>Draft genome sequence of five rapidly growing Mycobacterium species.</title>
        <authorList>
            <person name="Katahira K."/>
            <person name="Gotou Y."/>
            <person name="Iida K."/>
            <person name="Ogura Y."/>
            <person name="Hayashi T."/>
        </authorList>
    </citation>
    <scope>NUCLEOTIDE SEQUENCE [LARGE SCALE GENOMIC DNA]</scope>
    <source>
        <strain evidence="4">JCM15298</strain>
    </source>
</reference>
<dbReference type="AlphaFoldDB" id="A0A124E341"/>
<accession>A0A124E341</accession>
<evidence type="ECO:0000313" key="4">
    <source>
        <dbReference type="Proteomes" id="UP000069443"/>
    </source>
</evidence>
<sequence length="779" mass="80361">MATFLDLFTADDSDGAPASSYQLHYLGSAMSNHDSWIFGMATAMVYAAFKAVAVVANGLMGLVLSSASWLDPLSELYQQITAPLYAVVPPWAIACMGLGIVAVSAMRSRPAATTSGLFNSETLDRIGVALALVVGVVVLTHDPFMLITRTMELANGFSVSIAAAVTGSGADTTLTAGQALVDNSIRTPTLALNYGAAFNDSCSAAWSTAMMSGQELSVASGCFAEGQNRAGPDTLFTALLMLIFPALPMLVFAAVAAWKYVLHLSLSVLSVVATAWVAAAAVPRRRGFESLSEMFARAVGHLVMAVVTSMVAVGLPAMVSGFASNVLGLLNIENAAGQAFALMIGLGIGFAVAAWAIVKITAETGALVRLLKADANITLEKTLGVAPAASMNAVFKQFKTWEWARDEEAKSAASKPLPAPRDAAKKGTDTVPEKVSAADAAAVEALTAPAMALAETAAAPTATPIDVTVAGSAESRAEPTDADPAELGAAAGAVLDTRGHFTDRRAQAFEADGDDRAIVTDEESDGVSGESATNADSPAGATVSGPDVDGDRRSVLAGAQTLAMTFTMPTTAVQGNEFADPALDAAARMVGATFVSTGRPPPAPRTLRDMLRLFRPGAPLDPVPFGTPTPVHGNALVLTDAIAATAHSAEAASGAADETVTVNDQATWNRGWRKHLQWARGGSQAVTSPVAEVHQDRSASGLRPGINRNPASYIAPPADFLASAAIETEIEEVGVTLAAAGHPVRITLPPEDNRLALRLSSDPDHRVVRANGMGFGDPF</sequence>
<gene>
    <name evidence="3" type="ORF">RMCC_5684</name>
</gene>
<feature type="compositionally biased region" description="Basic and acidic residues" evidence="1">
    <location>
        <begin position="422"/>
        <end position="432"/>
    </location>
</feature>
<reference evidence="4" key="1">
    <citation type="journal article" date="2016" name="Genome Announc.">
        <title>Draft Genome Sequences of Five Rapidly Growing Mycobacterium Species, M. thermoresistibile, M. fortuitum subsp. acetamidolyticum, M. canariasense, M. brisbanense, and M. novocastrense.</title>
        <authorList>
            <person name="Katahira K."/>
            <person name="Ogura Y."/>
            <person name="Gotoh Y."/>
            <person name="Hayashi T."/>
        </authorList>
    </citation>
    <scope>NUCLEOTIDE SEQUENCE [LARGE SCALE GENOMIC DNA]</scope>
    <source>
        <strain evidence="4">JCM15298</strain>
    </source>
</reference>